<dbReference type="InterPro" id="IPR011009">
    <property type="entry name" value="Kinase-like_dom_sf"/>
</dbReference>
<keyword evidence="4" id="KW-0597">Phosphoprotein</keyword>
<dbReference type="Pfam" id="PF00433">
    <property type="entry name" value="Pkinase_C"/>
    <property type="match status" value="1"/>
</dbReference>
<dbReference type="SMART" id="SM00220">
    <property type="entry name" value="S_TKc"/>
    <property type="match status" value="1"/>
</dbReference>
<sequence length="1511" mass="169777">MPLFSEHIANMYYGSSSPYTSAYNYGSSVSPLGTSYSASYLNPGSNYSNHSSLSSYSRAPLSSRWITSAGRNYSPMLTTISERGSASPVRIHSPRRIPISSRTYGTPNYTPRPVNINTADIDVSRDRYRHKVEAPTPPSPPKPETEQPKEDANNDSESGPFMPRVDGKPETGIDSSPGVERSTIKRGRTVVRLYTIKRNSPRKPNEEQASEVTQDQQGEQEVNEENKTDDKEFMKWREKLSDDLTYKDKKEKKTLGAKLVEKFHVKDENVSGIPSKVQRKEAGNSQSLPATPLPKPVLVDNICLDRRCSMELLAEQANLLDSLIRSENLSTATLDLTKVGVTDDAKRNLESFESNKRRKQDNLQNPLKTTKSDHSLHDSLKSHKDVRDPRSFSKRRSIRKSSSGSSIRRLDSITEFPKEQGNVDLPAIEEIRLSVKKLDDKKQKPKPKLKTKITSSVEVIESPASPLKFRVENVTVEEKPRIPKKEIVYSSEVEQTLHSRLENDHTKLKTIGKKKSVNELDSPEPDDGNFWNKIGKRETVYLVKRKQNLEEAKEKQRALFWFPEEEETSNIEEAKDNVNESNVILEGITSLVDTKVEKEKEEDHMEAQEMQSLKKNEKVNQSNVKLDSTPEISAKIKNEEPKQVVDESKIDEAKMVHEFTEDVNHESVQDTIKLAQEIEIQGNDTSSTKVSSDSNECKNIGKSASLDNIDENKVKKPSQKKTKSEKLKKVLKKENKTDLKSLQNVLPKPSPKTDITNPLVKSEDIVADNVTVQGIEVELEKPINSIQNTIDGLVTVPSTNGPELHKQTTQQEAKDKELTTNTINSVASLEPTSSDTLPMNAAATKIDTSLPEHKPIDNLATSENKIDLSQVNNINNKALISTKEENVEPSTSKGPCTCTCGNNIDQKVPSAKSSNSNKNSKTPAKSSPVAKTKAQSSGKSNITTSDKTDDKNISTLNNVEPKIPSSNGACELANIPPEGAVSVAPSLQEDIKSESVPDKLVALESQNIPNEEIEARVQTEQKTGEENKAENIVQKDEKPETSNQIVVNTPVITKRPVKEEKAVRPLIATPRPLQKKAPQVIHSSDSSDSSSEEESSDEDDDDDDSDASEASAEFYECENNPDGRTSTGSNDSGFDSSAPASPATFSQIKKEQSTAYDIFRKTGRFTPPARSIPRFRKYTVEDFQFIKVLGKGSFGKVLLAELRDTEYYYAVKCLKKDVVLEDDDVECTLIERKVLALGTNHPYLCHLFATFQTDSHLFFVMEYLNGGDLMFHIQQSGRFPEARARFYAAEIVSGLKFLHKRGIVYRDLKLDNILLDFEGHVRIADFGMCKLQIYLDKTADTFCGTPDYMAPEIIKGLKYNQTVDWWSFGVLLYEMLIGQSPFSGCDEDELFWSICNEMPSYPRFLSHEALTILTRLLDKDARTRLGGTECMHGDIRDQDFFHQIHWDRLERRELETPFRPRVRHPMDTQYFDKAFTGERPRLTAVEPHVLRSMDQEPFRGFSYTNPNTTDR</sequence>
<feature type="binding site" evidence="13">
    <location>
        <position position="1212"/>
    </location>
    <ligand>
        <name>ATP</name>
        <dbReference type="ChEBI" id="CHEBI:30616"/>
    </ligand>
</feature>
<evidence type="ECO:0000256" key="1">
    <source>
        <dbReference type="ARBA" id="ARBA00005490"/>
    </source>
</evidence>
<dbReference type="Gene3D" id="1.10.510.10">
    <property type="entry name" value="Transferase(Phosphotransferase) domain 1"/>
    <property type="match status" value="1"/>
</dbReference>
<dbReference type="OrthoDB" id="10047816at2759"/>
<dbReference type="GO" id="GO:0004697">
    <property type="term" value="F:diacylglycerol-dependent serine/threonine kinase activity"/>
    <property type="evidence" value="ECO:0007669"/>
    <property type="project" value="UniProtKB-EC"/>
</dbReference>
<dbReference type="InterPro" id="IPR008271">
    <property type="entry name" value="Ser/Thr_kinase_AS"/>
</dbReference>
<evidence type="ECO:0000256" key="4">
    <source>
        <dbReference type="ARBA" id="ARBA00022553"/>
    </source>
</evidence>
<protein>
    <recommendedName>
        <fullName evidence="2">protein kinase C</fullName>
        <ecNumber evidence="2">2.7.11.13</ecNumber>
    </recommendedName>
</protein>
<feature type="compositionally biased region" description="Polar residues" evidence="14">
    <location>
        <begin position="100"/>
        <end position="109"/>
    </location>
</feature>
<keyword evidence="18" id="KW-1185">Reference proteome</keyword>
<dbReference type="EC" id="2.7.11.13" evidence="2"/>
<evidence type="ECO:0000256" key="6">
    <source>
        <dbReference type="ARBA" id="ARBA00022723"/>
    </source>
</evidence>
<feature type="compositionally biased region" description="Basic and acidic residues" evidence="14">
    <location>
        <begin position="370"/>
        <end position="391"/>
    </location>
</feature>
<dbReference type="GO" id="GO:0008270">
    <property type="term" value="F:zinc ion binding"/>
    <property type="evidence" value="ECO:0007669"/>
    <property type="project" value="UniProtKB-KW"/>
</dbReference>
<organism evidence="17 18">
    <name type="scientific">Helicoverpa armigera</name>
    <name type="common">Cotton bollworm</name>
    <name type="synonym">Heliothis armigera</name>
    <dbReference type="NCBI Taxonomy" id="29058"/>
    <lineage>
        <taxon>Eukaryota</taxon>
        <taxon>Metazoa</taxon>
        <taxon>Ecdysozoa</taxon>
        <taxon>Arthropoda</taxon>
        <taxon>Hexapoda</taxon>
        <taxon>Insecta</taxon>
        <taxon>Pterygota</taxon>
        <taxon>Neoptera</taxon>
        <taxon>Endopterygota</taxon>
        <taxon>Lepidoptera</taxon>
        <taxon>Glossata</taxon>
        <taxon>Ditrysia</taxon>
        <taxon>Noctuoidea</taxon>
        <taxon>Noctuidae</taxon>
        <taxon>Heliothinae</taxon>
        <taxon>Helicoverpa</taxon>
    </lineage>
</organism>
<evidence type="ECO:0000256" key="10">
    <source>
        <dbReference type="ARBA" id="ARBA00022777"/>
    </source>
</evidence>
<dbReference type="FunFam" id="3.30.200.20:FF:000020">
    <property type="entry name" value="Protein kinase C, alpha"/>
    <property type="match status" value="1"/>
</dbReference>
<feature type="compositionally biased region" description="Polar residues" evidence="14">
    <location>
        <begin position="953"/>
        <end position="962"/>
    </location>
</feature>
<dbReference type="SUPFAM" id="SSF56112">
    <property type="entry name" value="Protein kinase-like (PK-like)"/>
    <property type="match status" value="1"/>
</dbReference>
<evidence type="ECO:0000313" key="18">
    <source>
        <dbReference type="Proteomes" id="UP000249218"/>
    </source>
</evidence>
<evidence type="ECO:0000256" key="14">
    <source>
        <dbReference type="SAM" id="MobiDB-lite"/>
    </source>
</evidence>
<keyword evidence="3" id="KW-0723">Serine/threonine-protein kinase</keyword>
<comment type="similarity">
    <text evidence="1">Belongs to the protein kinase superfamily. AGC Ser/Thr protein kinase family. PKC subfamily.</text>
</comment>
<dbReference type="Pfam" id="PF00069">
    <property type="entry name" value="Pkinase"/>
    <property type="match status" value="1"/>
</dbReference>
<feature type="region of interest" description="Disordered" evidence="14">
    <location>
        <begin position="271"/>
        <end position="295"/>
    </location>
</feature>
<keyword evidence="6" id="KW-0479">Metal-binding</keyword>
<dbReference type="CDD" id="cd05592">
    <property type="entry name" value="STKc_nPKC_theta_like"/>
    <property type="match status" value="1"/>
</dbReference>
<evidence type="ECO:0000256" key="5">
    <source>
        <dbReference type="ARBA" id="ARBA00022679"/>
    </source>
</evidence>
<keyword evidence="5" id="KW-0808">Transferase</keyword>
<evidence type="ECO:0000256" key="7">
    <source>
        <dbReference type="ARBA" id="ARBA00022737"/>
    </source>
</evidence>
<dbReference type="Proteomes" id="UP000249218">
    <property type="component" value="Unassembled WGS sequence"/>
</dbReference>
<dbReference type="PANTHER" id="PTHR24351">
    <property type="entry name" value="RIBOSOMAL PROTEIN S6 KINASE"/>
    <property type="match status" value="1"/>
</dbReference>
<evidence type="ECO:0000256" key="11">
    <source>
        <dbReference type="ARBA" id="ARBA00022833"/>
    </source>
</evidence>
<dbReference type="FunFam" id="1.10.510.10:FF:000023">
    <property type="entry name" value="Protein kinase C"/>
    <property type="match status" value="1"/>
</dbReference>
<evidence type="ECO:0000256" key="9">
    <source>
        <dbReference type="ARBA" id="ARBA00022771"/>
    </source>
</evidence>
<feature type="region of interest" description="Disordered" evidence="14">
    <location>
        <begin position="1004"/>
        <end position="1049"/>
    </location>
</feature>
<name>A0A2W1BJN5_HELAM</name>
<reference evidence="17 18" key="1">
    <citation type="journal article" date="2017" name="BMC Biol.">
        <title>Genomic innovations, transcriptional plasticity and gene loss underlying the evolution and divergence of two highly polyphagous and invasive Helicoverpa pest species.</title>
        <authorList>
            <person name="Pearce S.L."/>
            <person name="Clarke D.F."/>
            <person name="East P.D."/>
            <person name="Elfekih S."/>
            <person name="Gordon K.H."/>
            <person name="Jermiin L.S."/>
            <person name="McGaughran A."/>
            <person name="Oakeshott J.G."/>
            <person name="Papanikolaou A."/>
            <person name="Perera O.P."/>
            <person name="Rane R.V."/>
            <person name="Richards S."/>
            <person name="Tay W.T."/>
            <person name="Walsh T.K."/>
            <person name="Anderson A."/>
            <person name="Anderson C.J."/>
            <person name="Asgari S."/>
            <person name="Board P.G."/>
            <person name="Bretschneider A."/>
            <person name="Campbell P.M."/>
            <person name="Chertemps T."/>
            <person name="Christeller J.T."/>
            <person name="Coppin C.W."/>
            <person name="Downes S.J."/>
            <person name="Duan G."/>
            <person name="Farnsworth C.A."/>
            <person name="Good R.T."/>
            <person name="Han L.B."/>
            <person name="Han Y.C."/>
            <person name="Hatje K."/>
            <person name="Horne I."/>
            <person name="Huang Y.P."/>
            <person name="Hughes D.S."/>
            <person name="Jacquin-Joly E."/>
            <person name="James W."/>
            <person name="Jhangiani S."/>
            <person name="Kollmar M."/>
            <person name="Kuwar S.S."/>
            <person name="Li S."/>
            <person name="Liu N.Y."/>
            <person name="Maibeche M.T."/>
            <person name="Miller J.R."/>
            <person name="Montagne N."/>
            <person name="Perry T."/>
            <person name="Qu J."/>
            <person name="Song S.V."/>
            <person name="Sutton G.G."/>
            <person name="Vogel H."/>
            <person name="Walenz B.P."/>
            <person name="Xu W."/>
            <person name="Zhang H.J."/>
            <person name="Zou Z."/>
            <person name="Batterham P."/>
            <person name="Edwards O.R."/>
            <person name="Feyereisen R."/>
            <person name="Gibbs R.A."/>
            <person name="Heckel D.G."/>
            <person name="McGrath A."/>
            <person name="Robin C."/>
            <person name="Scherer S.E."/>
            <person name="Worley K.C."/>
            <person name="Wu Y.D."/>
        </authorList>
    </citation>
    <scope>NUCLEOTIDE SEQUENCE [LARGE SCALE GENOMIC DNA]</scope>
    <source>
        <strain evidence="17">Harm_GR_Male_#8</strain>
        <tissue evidence="17">Whole organism</tissue>
    </source>
</reference>
<evidence type="ECO:0000256" key="8">
    <source>
        <dbReference type="ARBA" id="ARBA00022741"/>
    </source>
</evidence>
<accession>A0A2W1BJN5</accession>
<dbReference type="PROSITE" id="PS00107">
    <property type="entry name" value="PROTEIN_KINASE_ATP"/>
    <property type="match status" value="1"/>
</dbReference>
<feature type="compositionally biased region" description="Polar residues" evidence="14">
    <location>
        <begin position="933"/>
        <end position="945"/>
    </location>
</feature>
<keyword evidence="12 13" id="KW-0067">ATP-binding</keyword>
<keyword evidence="7" id="KW-0677">Repeat</keyword>
<feature type="region of interest" description="Disordered" evidence="14">
    <location>
        <begin position="908"/>
        <end position="962"/>
    </location>
</feature>
<dbReference type="InterPro" id="IPR000719">
    <property type="entry name" value="Prot_kinase_dom"/>
</dbReference>
<feature type="compositionally biased region" description="Acidic residues" evidence="14">
    <location>
        <begin position="1090"/>
        <end position="1107"/>
    </location>
</feature>
<evidence type="ECO:0000256" key="12">
    <source>
        <dbReference type="ARBA" id="ARBA00022840"/>
    </source>
</evidence>
<keyword evidence="10" id="KW-0418">Kinase</keyword>
<dbReference type="Gene3D" id="3.30.200.20">
    <property type="entry name" value="Phosphorylase Kinase, domain 1"/>
    <property type="match status" value="1"/>
</dbReference>
<feature type="compositionally biased region" description="Basic and acidic residues" evidence="14">
    <location>
        <begin position="224"/>
        <end position="234"/>
    </location>
</feature>
<evidence type="ECO:0000256" key="2">
    <source>
        <dbReference type="ARBA" id="ARBA00012429"/>
    </source>
</evidence>
<keyword evidence="9" id="KW-0863">Zinc-finger</keyword>
<feature type="region of interest" description="Disordered" evidence="14">
    <location>
        <begin position="682"/>
        <end position="727"/>
    </location>
</feature>
<feature type="compositionally biased region" description="Basic and acidic residues" evidence="14">
    <location>
        <begin position="143"/>
        <end position="152"/>
    </location>
</feature>
<feature type="compositionally biased region" description="Polar residues" evidence="14">
    <location>
        <begin position="1122"/>
        <end position="1147"/>
    </location>
</feature>
<dbReference type="PROSITE" id="PS50011">
    <property type="entry name" value="PROTEIN_KINASE_DOM"/>
    <property type="match status" value="1"/>
</dbReference>
<dbReference type="GO" id="GO:0005524">
    <property type="term" value="F:ATP binding"/>
    <property type="evidence" value="ECO:0007669"/>
    <property type="project" value="UniProtKB-UniRule"/>
</dbReference>
<feature type="region of interest" description="Disordered" evidence="14">
    <location>
        <begin position="1063"/>
        <end position="1149"/>
    </location>
</feature>
<keyword evidence="11" id="KW-0862">Zinc</keyword>
<feature type="compositionally biased region" description="Basic and acidic residues" evidence="14">
    <location>
        <begin position="602"/>
        <end position="618"/>
    </location>
</feature>
<feature type="region of interest" description="Disordered" evidence="14">
    <location>
        <begin position="350"/>
        <end position="413"/>
    </location>
</feature>
<dbReference type="InterPro" id="IPR000961">
    <property type="entry name" value="AGC-kinase_C"/>
</dbReference>
<feature type="compositionally biased region" description="Polar residues" evidence="14">
    <location>
        <begin position="682"/>
        <end position="694"/>
    </location>
</feature>
<evidence type="ECO:0000256" key="13">
    <source>
        <dbReference type="PROSITE-ProRule" id="PRU10141"/>
    </source>
</evidence>
<feature type="compositionally biased region" description="Basic and acidic residues" evidence="14">
    <location>
        <begin position="1013"/>
        <end position="1040"/>
    </location>
</feature>
<feature type="domain" description="AGC-kinase C-terminal" evidence="16">
    <location>
        <begin position="1442"/>
        <end position="1511"/>
    </location>
</feature>
<feature type="region of interest" description="Disordered" evidence="14">
    <location>
        <begin position="83"/>
        <end position="234"/>
    </location>
</feature>
<feature type="region of interest" description="Disordered" evidence="14">
    <location>
        <begin position="602"/>
        <end position="647"/>
    </location>
</feature>
<evidence type="ECO:0000259" key="15">
    <source>
        <dbReference type="PROSITE" id="PS50011"/>
    </source>
</evidence>
<dbReference type="PROSITE" id="PS00108">
    <property type="entry name" value="PROTEIN_KINASE_ST"/>
    <property type="match status" value="1"/>
</dbReference>
<dbReference type="SMART" id="SM00133">
    <property type="entry name" value="S_TK_X"/>
    <property type="match status" value="1"/>
</dbReference>
<evidence type="ECO:0000313" key="17">
    <source>
        <dbReference type="EMBL" id="PZC73477.1"/>
    </source>
</evidence>
<evidence type="ECO:0000256" key="3">
    <source>
        <dbReference type="ARBA" id="ARBA00022527"/>
    </source>
</evidence>
<proteinExistence type="inferred from homology"/>
<dbReference type="InterPro" id="IPR017441">
    <property type="entry name" value="Protein_kinase_ATP_BS"/>
</dbReference>
<feature type="compositionally biased region" description="Basic and acidic residues" evidence="14">
    <location>
        <begin position="634"/>
        <end position="647"/>
    </location>
</feature>
<evidence type="ECO:0000259" key="16">
    <source>
        <dbReference type="PROSITE" id="PS51285"/>
    </source>
</evidence>
<dbReference type="PROSITE" id="PS51285">
    <property type="entry name" value="AGC_KINASE_CTER"/>
    <property type="match status" value="1"/>
</dbReference>
<keyword evidence="8 13" id="KW-0547">Nucleotide-binding</keyword>
<gene>
    <name evidence="17" type="primary">HaOG209498</name>
    <name evidence="17" type="ORF">B5X24_HaOG209498</name>
</gene>
<dbReference type="InterPro" id="IPR017892">
    <property type="entry name" value="Pkinase_C"/>
</dbReference>
<feature type="compositionally biased region" description="Polar residues" evidence="14">
    <location>
        <begin position="210"/>
        <end position="220"/>
    </location>
</feature>
<dbReference type="EMBL" id="KZ150103">
    <property type="protein sequence ID" value="PZC73477.1"/>
    <property type="molecule type" value="Genomic_DNA"/>
</dbReference>
<feature type="compositionally biased region" description="Low complexity" evidence="14">
    <location>
        <begin position="909"/>
        <end position="928"/>
    </location>
</feature>
<feature type="domain" description="Protein kinase" evidence="15">
    <location>
        <begin position="1183"/>
        <end position="1441"/>
    </location>
</feature>